<name>A0ABR3W006_9PEZI</name>
<sequence>MMKVDRAQYQSRLAVPVLCRMGFSTICAAAFLGQHLPNFFFPLVQSLHTWPLQAAQDDGSQPPPLPPPLRAAGPLYGVGSERVWGSHLAGFDRARQRDDGGGRLATELWALRKQIVRILPFSIEPGRRGSSGGDNYNAVQAIHIQLPGAQCTPCLGTREDADSPKWSLQMSKPRTVRGSKDDSSVAGSANG</sequence>
<dbReference type="Proteomes" id="UP001586593">
    <property type="component" value="Unassembled WGS sequence"/>
</dbReference>
<evidence type="ECO:0000313" key="3">
    <source>
        <dbReference type="Proteomes" id="UP001586593"/>
    </source>
</evidence>
<comment type="caution">
    <text evidence="2">The sequence shown here is derived from an EMBL/GenBank/DDBJ whole genome shotgun (WGS) entry which is preliminary data.</text>
</comment>
<evidence type="ECO:0000313" key="2">
    <source>
        <dbReference type="EMBL" id="KAL1849656.1"/>
    </source>
</evidence>
<evidence type="ECO:0000256" key="1">
    <source>
        <dbReference type="SAM" id="MobiDB-lite"/>
    </source>
</evidence>
<feature type="region of interest" description="Disordered" evidence="1">
    <location>
        <begin position="155"/>
        <end position="191"/>
    </location>
</feature>
<accession>A0ABR3W006</accession>
<proteinExistence type="predicted"/>
<reference evidence="2 3" key="1">
    <citation type="journal article" date="2024" name="Commun. Biol.">
        <title>Comparative genomic analysis of thermophilic fungi reveals convergent evolutionary adaptations and gene losses.</title>
        <authorList>
            <person name="Steindorff A.S."/>
            <person name="Aguilar-Pontes M.V."/>
            <person name="Robinson A.J."/>
            <person name="Andreopoulos B."/>
            <person name="LaButti K."/>
            <person name="Kuo A."/>
            <person name="Mondo S."/>
            <person name="Riley R."/>
            <person name="Otillar R."/>
            <person name="Haridas S."/>
            <person name="Lipzen A."/>
            <person name="Grimwood J."/>
            <person name="Schmutz J."/>
            <person name="Clum A."/>
            <person name="Reid I.D."/>
            <person name="Moisan M.C."/>
            <person name="Butler G."/>
            <person name="Nguyen T.T.M."/>
            <person name="Dewar K."/>
            <person name="Conant G."/>
            <person name="Drula E."/>
            <person name="Henrissat B."/>
            <person name="Hansel C."/>
            <person name="Singer S."/>
            <person name="Hutchinson M.I."/>
            <person name="de Vries R.P."/>
            <person name="Natvig D.O."/>
            <person name="Powell A.J."/>
            <person name="Tsang A."/>
            <person name="Grigoriev I.V."/>
        </authorList>
    </citation>
    <scope>NUCLEOTIDE SEQUENCE [LARGE SCALE GENOMIC DNA]</scope>
    <source>
        <strain evidence="2 3">ATCC 24622</strain>
    </source>
</reference>
<organism evidence="2 3">
    <name type="scientific">Phialemonium thermophilum</name>
    <dbReference type="NCBI Taxonomy" id="223376"/>
    <lineage>
        <taxon>Eukaryota</taxon>
        <taxon>Fungi</taxon>
        <taxon>Dikarya</taxon>
        <taxon>Ascomycota</taxon>
        <taxon>Pezizomycotina</taxon>
        <taxon>Sordariomycetes</taxon>
        <taxon>Sordariomycetidae</taxon>
        <taxon>Cephalothecales</taxon>
        <taxon>Cephalothecaceae</taxon>
        <taxon>Phialemonium</taxon>
    </lineage>
</organism>
<keyword evidence="3" id="KW-1185">Reference proteome</keyword>
<gene>
    <name evidence="2" type="ORF">VTK73DRAFT_9836</name>
</gene>
<protein>
    <submittedName>
        <fullName evidence="2">Uncharacterized protein</fullName>
    </submittedName>
</protein>
<dbReference type="EMBL" id="JAZHXJ010000862">
    <property type="protein sequence ID" value="KAL1849656.1"/>
    <property type="molecule type" value="Genomic_DNA"/>
</dbReference>